<dbReference type="GO" id="GO:0055085">
    <property type="term" value="P:transmembrane transport"/>
    <property type="evidence" value="ECO:0007669"/>
    <property type="project" value="InterPro"/>
</dbReference>
<feature type="transmembrane region" description="Helical" evidence="7">
    <location>
        <begin position="12"/>
        <end position="31"/>
    </location>
</feature>
<keyword evidence="10" id="KW-1185">Reference proteome</keyword>
<dbReference type="STRING" id="526222.Desal_2417"/>
<evidence type="ECO:0000256" key="1">
    <source>
        <dbReference type="ARBA" id="ARBA00004651"/>
    </source>
</evidence>
<keyword evidence="6 7" id="KW-0472">Membrane</keyword>
<organism evidence="9 10">
    <name type="scientific">Maridesulfovibrio salexigens (strain ATCC 14822 / DSM 2638 / NCIMB 8403 / VKM B-1763)</name>
    <name type="common">Desulfovibrio salexigens</name>
    <dbReference type="NCBI Taxonomy" id="526222"/>
    <lineage>
        <taxon>Bacteria</taxon>
        <taxon>Pseudomonadati</taxon>
        <taxon>Thermodesulfobacteriota</taxon>
        <taxon>Desulfovibrionia</taxon>
        <taxon>Desulfovibrionales</taxon>
        <taxon>Desulfovibrionaceae</taxon>
        <taxon>Maridesulfovibrio</taxon>
    </lineage>
</organism>
<evidence type="ECO:0000313" key="9">
    <source>
        <dbReference type="EMBL" id="ACS80473.1"/>
    </source>
</evidence>
<dbReference type="OrthoDB" id="9795403at2"/>
<dbReference type="eggNOG" id="COG0555">
    <property type="taxonomic scope" value="Bacteria"/>
</dbReference>
<dbReference type="PANTHER" id="PTHR30183:SF3">
    <property type="entry name" value="MOLYBDENUM TRANSPORT SYSTEM PERMEASE PROTEIN MODB"/>
    <property type="match status" value="1"/>
</dbReference>
<keyword evidence="2 7" id="KW-0813">Transport</keyword>
<dbReference type="AlphaFoldDB" id="C6BXG7"/>
<evidence type="ECO:0000256" key="7">
    <source>
        <dbReference type="RuleBase" id="RU363032"/>
    </source>
</evidence>
<accession>C6BXG7</accession>
<feature type="transmembrane region" description="Helical" evidence="7">
    <location>
        <begin position="235"/>
        <end position="253"/>
    </location>
</feature>
<name>C6BXG7_MARSD</name>
<keyword evidence="4 7" id="KW-0812">Transmembrane</keyword>
<dbReference type="EMBL" id="CP001649">
    <property type="protein sequence ID" value="ACS80473.1"/>
    <property type="molecule type" value="Genomic_DNA"/>
</dbReference>
<feature type="transmembrane region" description="Helical" evidence="7">
    <location>
        <begin position="123"/>
        <end position="147"/>
    </location>
</feature>
<dbReference type="SUPFAM" id="SSF161098">
    <property type="entry name" value="MetI-like"/>
    <property type="match status" value="1"/>
</dbReference>
<gene>
    <name evidence="9" type="ordered locus">Desal_2417</name>
</gene>
<evidence type="ECO:0000313" key="10">
    <source>
        <dbReference type="Proteomes" id="UP000002601"/>
    </source>
</evidence>
<dbReference type="CDD" id="cd06261">
    <property type="entry name" value="TM_PBP2"/>
    <property type="match status" value="1"/>
</dbReference>
<reference evidence="9 10" key="1">
    <citation type="submission" date="2009-06" db="EMBL/GenBank/DDBJ databases">
        <title>Complete sequence of Desulfovibrio salexigens DSM 2638.</title>
        <authorList>
            <consortium name="US DOE Joint Genome Institute"/>
            <person name="Lucas S."/>
            <person name="Copeland A."/>
            <person name="Lapidus A."/>
            <person name="Glavina del Rio T."/>
            <person name="Tice H."/>
            <person name="Bruce D."/>
            <person name="Goodwin L."/>
            <person name="Pitluck S."/>
            <person name="Munk A.C."/>
            <person name="Brettin T."/>
            <person name="Detter J.C."/>
            <person name="Han C."/>
            <person name="Tapia R."/>
            <person name="Larimer F."/>
            <person name="Land M."/>
            <person name="Hauser L."/>
            <person name="Kyrpides N."/>
            <person name="Anderson I."/>
            <person name="Wall J.D."/>
            <person name="Arkin A.P."/>
            <person name="Dehal P."/>
            <person name="Chivian D."/>
            <person name="Giles B."/>
            <person name="Hazen T.C."/>
        </authorList>
    </citation>
    <scope>NUCLEOTIDE SEQUENCE [LARGE SCALE GENOMIC DNA]</scope>
    <source>
        <strain evidence="10">ATCC 14822 / DSM 2638 / NCIMB 8403 / VKM B-1763</strain>
    </source>
</reference>
<feature type="transmembrane region" description="Helical" evidence="7">
    <location>
        <begin position="51"/>
        <end position="77"/>
    </location>
</feature>
<comment type="subcellular location">
    <subcellularLocation>
        <location evidence="1 7">Cell membrane</location>
        <topology evidence="1 7">Multi-pass membrane protein</topology>
    </subcellularLocation>
</comment>
<dbReference type="HOGENOM" id="CLU_016047_14_1_7"/>
<dbReference type="PANTHER" id="PTHR30183">
    <property type="entry name" value="MOLYBDENUM TRANSPORT SYSTEM PERMEASE PROTEIN MODB"/>
    <property type="match status" value="1"/>
</dbReference>
<evidence type="ECO:0000259" key="8">
    <source>
        <dbReference type="PROSITE" id="PS50928"/>
    </source>
</evidence>
<sequence>MRKFHKTSVSSIVSTILVLGFILVPLSQLILGSSVNELLETIMDPDVRAAISRSMLCSGMAALISFAIGTPFAFMLARKDFKGKALVESIIDMPIMIPHPVIGIALLSIAGRNHWIGQMLLDAGIRIMGTNTGIVAVLVFVGLPFYLNAARDGFEAVPERLEKAARTLGASPTQTFLRVTLPLAWRSLLTGMIMCMARALSEFGAVVIVAYHPMIAPVLMYERFTAYGLSYSRPVAIWLIFLSLVLFAALRILSRGLGSRDS</sequence>
<evidence type="ECO:0000256" key="2">
    <source>
        <dbReference type="ARBA" id="ARBA00022448"/>
    </source>
</evidence>
<dbReference type="PROSITE" id="PS50928">
    <property type="entry name" value="ABC_TM1"/>
    <property type="match status" value="1"/>
</dbReference>
<dbReference type="InterPro" id="IPR035906">
    <property type="entry name" value="MetI-like_sf"/>
</dbReference>
<comment type="similarity">
    <text evidence="7">Belongs to the binding-protein-dependent transport system permease family.</text>
</comment>
<dbReference type="Proteomes" id="UP000002601">
    <property type="component" value="Chromosome"/>
</dbReference>
<feature type="transmembrane region" description="Helical" evidence="7">
    <location>
        <begin position="195"/>
        <end position="215"/>
    </location>
</feature>
<protein>
    <submittedName>
        <fullName evidence="9">Binding-protein-dependent transport systems inner membrane component</fullName>
    </submittedName>
</protein>
<evidence type="ECO:0000256" key="6">
    <source>
        <dbReference type="ARBA" id="ARBA00023136"/>
    </source>
</evidence>
<dbReference type="InterPro" id="IPR000515">
    <property type="entry name" value="MetI-like"/>
</dbReference>
<keyword evidence="5 7" id="KW-1133">Transmembrane helix</keyword>
<dbReference type="KEGG" id="dsa:Desal_2417"/>
<dbReference type="RefSeq" id="WP_015852289.1">
    <property type="nucleotide sequence ID" value="NC_012881.1"/>
</dbReference>
<evidence type="ECO:0000256" key="4">
    <source>
        <dbReference type="ARBA" id="ARBA00022692"/>
    </source>
</evidence>
<evidence type="ECO:0000256" key="5">
    <source>
        <dbReference type="ARBA" id="ARBA00022989"/>
    </source>
</evidence>
<dbReference type="GO" id="GO:0005886">
    <property type="term" value="C:plasma membrane"/>
    <property type="evidence" value="ECO:0007669"/>
    <property type="project" value="UniProtKB-SubCell"/>
</dbReference>
<proteinExistence type="inferred from homology"/>
<keyword evidence="3" id="KW-1003">Cell membrane</keyword>
<dbReference type="Pfam" id="PF00528">
    <property type="entry name" value="BPD_transp_1"/>
    <property type="match status" value="1"/>
</dbReference>
<evidence type="ECO:0000256" key="3">
    <source>
        <dbReference type="ARBA" id="ARBA00022475"/>
    </source>
</evidence>
<feature type="domain" description="ABC transmembrane type-1" evidence="8">
    <location>
        <begin position="51"/>
        <end position="252"/>
    </location>
</feature>
<feature type="transmembrane region" description="Helical" evidence="7">
    <location>
        <begin position="89"/>
        <end position="111"/>
    </location>
</feature>
<dbReference type="Gene3D" id="1.10.3720.10">
    <property type="entry name" value="MetI-like"/>
    <property type="match status" value="1"/>
</dbReference>